<organism evidence="2">
    <name type="scientific">[Clostridium] nexile</name>
    <dbReference type="NCBI Taxonomy" id="29361"/>
    <lineage>
        <taxon>Bacteria</taxon>
        <taxon>Bacillati</taxon>
        <taxon>Bacillota</taxon>
        <taxon>Clostridia</taxon>
        <taxon>Lachnospirales</taxon>
        <taxon>Lachnospiraceae</taxon>
        <taxon>Tyzzerella</taxon>
    </lineage>
</organism>
<proteinExistence type="predicted"/>
<gene>
    <name evidence="2" type="ORF">CNLFYP112_00355</name>
</gene>
<dbReference type="PROSITE" id="PS51257">
    <property type="entry name" value="PROKAR_LIPOPROTEIN"/>
    <property type="match status" value="1"/>
</dbReference>
<keyword evidence="1" id="KW-0732">Signal</keyword>
<evidence type="ECO:0000313" key="2">
    <source>
        <dbReference type="EMBL" id="VYT04764.1"/>
    </source>
</evidence>
<name>A0A6N2TG60_9FIRM</name>
<accession>A0A6N2TG60</accession>
<evidence type="ECO:0000256" key="1">
    <source>
        <dbReference type="SAM" id="SignalP"/>
    </source>
</evidence>
<dbReference type="EMBL" id="CACRTG010000012">
    <property type="protein sequence ID" value="VYT04764.1"/>
    <property type="molecule type" value="Genomic_DNA"/>
</dbReference>
<sequence length="123" mass="13889">MKKIFTILGMSIFFMISFSGCGSALSTESTPEQLYSDDHSIDMFVYEDAAYVNVTDVDWVKNETFEKDKYIGKISNTGVTNDFNNWDATLLAIGTEIYESDNNQILLASLGEKFVPYMKYVEG</sequence>
<dbReference type="AlphaFoldDB" id="A0A6N2TG60"/>
<reference evidence="2" key="1">
    <citation type="submission" date="2019-11" db="EMBL/GenBank/DDBJ databases">
        <authorList>
            <person name="Feng L."/>
        </authorList>
    </citation>
    <scope>NUCLEOTIDE SEQUENCE</scope>
    <source>
        <strain evidence="2">CnexileLFYP112</strain>
    </source>
</reference>
<feature type="chain" id="PRO_5039072348" evidence="1">
    <location>
        <begin position="25"/>
        <end position="123"/>
    </location>
</feature>
<feature type="signal peptide" evidence="1">
    <location>
        <begin position="1"/>
        <end position="24"/>
    </location>
</feature>
<protein>
    <submittedName>
        <fullName evidence="2">Uncharacterized protein</fullName>
    </submittedName>
</protein>